<accession>A0AAE1D7G7</accession>
<dbReference type="Proteomes" id="UP001283361">
    <property type="component" value="Unassembled WGS sequence"/>
</dbReference>
<reference evidence="1" key="1">
    <citation type="journal article" date="2023" name="G3 (Bethesda)">
        <title>A reference genome for the long-term kleptoplast-retaining sea slug Elysia crispata morphotype clarki.</title>
        <authorList>
            <person name="Eastman K.E."/>
            <person name="Pendleton A.L."/>
            <person name="Shaikh M.A."/>
            <person name="Suttiyut T."/>
            <person name="Ogas R."/>
            <person name="Tomko P."/>
            <person name="Gavelis G."/>
            <person name="Widhalm J.R."/>
            <person name="Wisecaver J.H."/>
        </authorList>
    </citation>
    <scope>NUCLEOTIDE SEQUENCE</scope>
    <source>
        <strain evidence="1">ECLA1</strain>
    </source>
</reference>
<evidence type="ECO:0000313" key="2">
    <source>
        <dbReference type="Proteomes" id="UP001283361"/>
    </source>
</evidence>
<protein>
    <submittedName>
        <fullName evidence="1">Uncharacterized protein</fullName>
    </submittedName>
</protein>
<evidence type="ECO:0000313" key="1">
    <source>
        <dbReference type="EMBL" id="KAK3760157.1"/>
    </source>
</evidence>
<proteinExistence type="predicted"/>
<organism evidence="1 2">
    <name type="scientific">Elysia crispata</name>
    <name type="common">lettuce slug</name>
    <dbReference type="NCBI Taxonomy" id="231223"/>
    <lineage>
        <taxon>Eukaryota</taxon>
        <taxon>Metazoa</taxon>
        <taxon>Spiralia</taxon>
        <taxon>Lophotrochozoa</taxon>
        <taxon>Mollusca</taxon>
        <taxon>Gastropoda</taxon>
        <taxon>Heterobranchia</taxon>
        <taxon>Euthyneura</taxon>
        <taxon>Panpulmonata</taxon>
        <taxon>Sacoglossa</taxon>
        <taxon>Placobranchoidea</taxon>
        <taxon>Plakobranchidae</taxon>
        <taxon>Elysia</taxon>
    </lineage>
</organism>
<name>A0AAE1D7G7_9GAST</name>
<dbReference type="AlphaFoldDB" id="A0AAE1D7G7"/>
<dbReference type="EMBL" id="JAWDGP010005043">
    <property type="protein sequence ID" value="KAK3760157.1"/>
    <property type="molecule type" value="Genomic_DNA"/>
</dbReference>
<keyword evidence="2" id="KW-1185">Reference proteome</keyword>
<sequence length="106" mass="12020">MRPYRLISGERRVWWSYLAMPTVPASQQRLAADAGCHPLSNNLLNMATGRASGNQQMVTGNHDYRSLCCPQGDDHAWLFVAHKRIQEVARLTPMSPFVYFTNSVRV</sequence>
<comment type="caution">
    <text evidence="1">The sequence shown here is derived from an EMBL/GenBank/DDBJ whole genome shotgun (WGS) entry which is preliminary data.</text>
</comment>
<gene>
    <name evidence="1" type="ORF">RRG08_005306</name>
</gene>